<name>A0ACC2RR31_9FUNG</name>
<dbReference type="EMBL" id="QTSX02006658">
    <property type="protein sequence ID" value="KAJ9052483.1"/>
    <property type="molecule type" value="Genomic_DNA"/>
</dbReference>
<keyword evidence="2" id="KW-1185">Reference proteome</keyword>
<dbReference type="Proteomes" id="UP001165960">
    <property type="component" value="Unassembled WGS sequence"/>
</dbReference>
<gene>
    <name evidence="1" type="primary">ecm33_15</name>
    <name evidence="1" type="ORF">DSO57_1033656</name>
</gene>
<organism evidence="1 2">
    <name type="scientific">Entomophthora muscae</name>
    <dbReference type="NCBI Taxonomy" id="34485"/>
    <lineage>
        <taxon>Eukaryota</taxon>
        <taxon>Fungi</taxon>
        <taxon>Fungi incertae sedis</taxon>
        <taxon>Zoopagomycota</taxon>
        <taxon>Entomophthoromycotina</taxon>
        <taxon>Entomophthoromycetes</taxon>
        <taxon>Entomophthorales</taxon>
        <taxon>Entomophthoraceae</taxon>
        <taxon>Entomophthora</taxon>
    </lineage>
</organism>
<comment type="caution">
    <text evidence="1">The sequence shown here is derived from an EMBL/GenBank/DDBJ whole genome shotgun (WGS) entry which is preliminary data.</text>
</comment>
<evidence type="ECO:0000313" key="2">
    <source>
        <dbReference type="Proteomes" id="UP001165960"/>
    </source>
</evidence>
<accession>A0ACC2RR31</accession>
<reference evidence="1" key="1">
    <citation type="submission" date="2022-04" db="EMBL/GenBank/DDBJ databases">
        <title>Genome of the entomopathogenic fungus Entomophthora muscae.</title>
        <authorList>
            <person name="Elya C."/>
            <person name="Lovett B.R."/>
            <person name="Lee E."/>
            <person name="Macias A.M."/>
            <person name="Hajek A.E."/>
            <person name="De Bivort B.L."/>
            <person name="Kasson M.T."/>
            <person name="De Fine Licht H.H."/>
            <person name="Stajich J.E."/>
        </authorList>
    </citation>
    <scope>NUCLEOTIDE SEQUENCE</scope>
    <source>
        <strain evidence="1">Berkeley</strain>
    </source>
</reference>
<proteinExistence type="predicted"/>
<sequence length="350" mass="38945">MKFYIGLVYGLQIGAAVADICSKNQSLTRVDELLRIKNCTNLKGALIFSFRDPVSIVLSRLKEAHDLTIHGAGVTEVKFDGLRSVGRLSVVDTSGLTLIRMPRLKKADFLSVENARSLHFLEFRSGLDIVGDLTLKNTSLQAIQDIHAKVIASIVLENNPNLLKMPLPYLQKVNRAFIVKAPNEKFVLNAPALEEVFGGVTYERGGRIEMPKLHIIHGNLRLLRLNAIGIDLPVKQVKGSLEVIDCHNLILLTLPRLVRVEGWLYIFRDYALESIRLRSLESIGGNIHVYALNAYDIHLNRLLTGPKKTTIVAKVICTRIYKVFGPQLKSLTCVSSATAYESSGMFLSLF</sequence>
<evidence type="ECO:0000313" key="1">
    <source>
        <dbReference type="EMBL" id="KAJ9052483.1"/>
    </source>
</evidence>
<protein>
    <submittedName>
        <fullName evidence="1">Cell wall protein Ecm33</fullName>
    </submittedName>
</protein>